<feature type="region of interest" description="Disordered" evidence="2">
    <location>
        <begin position="87"/>
        <end position="109"/>
    </location>
</feature>
<dbReference type="SMART" id="SM00066">
    <property type="entry name" value="GAL4"/>
    <property type="match status" value="1"/>
</dbReference>
<dbReference type="Proteomes" id="UP000028545">
    <property type="component" value="Unassembled WGS sequence"/>
</dbReference>
<gene>
    <name evidence="4" type="ORF">SAPIO_CDS6401</name>
</gene>
<accession>A0A084G3U6</accession>
<dbReference type="CDD" id="cd00067">
    <property type="entry name" value="GAL4"/>
    <property type="match status" value="1"/>
</dbReference>
<dbReference type="CDD" id="cd12148">
    <property type="entry name" value="fungal_TF_MHR"/>
    <property type="match status" value="1"/>
</dbReference>
<dbReference type="OMA" id="RHIIYRP"/>
<dbReference type="KEGG" id="sapo:SAPIO_CDS6401"/>
<keyword evidence="1" id="KW-0539">Nucleus</keyword>
<dbReference type="GO" id="GO:0000981">
    <property type="term" value="F:DNA-binding transcription factor activity, RNA polymerase II-specific"/>
    <property type="evidence" value="ECO:0007669"/>
    <property type="project" value="InterPro"/>
</dbReference>
<reference evidence="4 5" key="1">
    <citation type="journal article" date="2014" name="Genome Announc.">
        <title>Draft genome sequence of the pathogenic fungus Scedosporium apiospermum.</title>
        <authorList>
            <person name="Vandeputte P."/>
            <person name="Ghamrawi S."/>
            <person name="Rechenmann M."/>
            <person name="Iltis A."/>
            <person name="Giraud S."/>
            <person name="Fleury M."/>
            <person name="Thornton C."/>
            <person name="Delhaes L."/>
            <person name="Meyer W."/>
            <person name="Papon N."/>
            <person name="Bouchara J.P."/>
        </authorList>
    </citation>
    <scope>NUCLEOTIDE SEQUENCE [LARGE SCALE GENOMIC DNA]</scope>
    <source>
        <strain evidence="4 5">IHEM 14462</strain>
    </source>
</reference>
<evidence type="ECO:0000256" key="1">
    <source>
        <dbReference type="ARBA" id="ARBA00023242"/>
    </source>
</evidence>
<proteinExistence type="predicted"/>
<dbReference type="InterPro" id="IPR001138">
    <property type="entry name" value="Zn2Cys6_DnaBD"/>
</dbReference>
<dbReference type="VEuPathDB" id="FungiDB:SAPIO_CDS6401"/>
<keyword evidence="5" id="KW-1185">Reference proteome</keyword>
<comment type="caution">
    <text evidence="4">The sequence shown here is derived from an EMBL/GenBank/DDBJ whole genome shotgun (WGS) entry which is preliminary data.</text>
</comment>
<dbReference type="PANTHER" id="PTHR47785:SF4">
    <property type="entry name" value="ZN(II)2CYS6 TRANSCRIPTION FACTOR (EUROFUNG)"/>
    <property type="match status" value="1"/>
</dbReference>
<dbReference type="Pfam" id="PF00172">
    <property type="entry name" value="Zn_clus"/>
    <property type="match status" value="1"/>
</dbReference>
<sequence>MSFNRKRVALACSFCRHRKRRCDAGKPRCRNCLEAEVECHYDEMPSQRIDTSGGTREILHKLRHIESALDLHTRAVDALSSELQLRAAQEDVQGTSPNSHTSSVPGVGNRLNVPLTPWPSQACDRQPDVSALPPLEIPHKHKTSSSYLLGLPAMKALVGDYPNDLFFLLESKNPLPPQLSFESLPSPAPPIRVDRETADCLVDSFFATAHANHPVLDEESFRRIYLAFLDRGVDSSVESAMCLSVLAVGAASMVSPETRDFSASPPGMEFMQHAMPTLLSLSSCFDARNESAESRESTLRLVWSSFLVECDRLAELELPRSGLQQLIDETPLPSCSNLGGMIHTCFLAETSIRRLLNRIHNSLYPSRKRYDLTLSSTSLMAPEEFSTQEISSMMGVCDELQRQLNLWYASIPEAYRPSLVVGPAANDREAVLRIRYFAARHIIYRPFVLNISMNPGPHPESIIEKAALSIESCRLYLQHATVVLKKPSPYTWTFSLS</sequence>
<dbReference type="GeneID" id="27725473"/>
<dbReference type="PANTHER" id="PTHR47785">
    <property type="entry name" value="ZN(II)2CYS6 TRANSCRIPTION FACTOR (EUROFUNG)-RELATED-RELATED"/>
    <property type="match status" value="1"/>
</dbReference>
<dbReference type="AlphaFoldDB" id="A0A084G3U6"/>
<dbReference type="Gene3D" id="4.10.240.10">
    <property type="entry name" value="Zn(2)-C6 fungal-type DNA-binding domain"/>
    <property type="match status" value="1"/>
</dbReference>
<dbReference type="EMBL" id="JOWA01000103">
    <property type="protein sequence ID" value="KEZ42008.1"/>
    <property type="molecule type" value="Genomic_DNA"/>
</dbReference>
<dbReference type="PROSITE" id="PS50048">
    <property type="entry name" value="ZN2_CY6_FUNGAL_2"/>
    <property type="match status" value="1"/>
</dbReference>
<feature type="compositionally biased region" description="Polar residues" evidence="2">
    <location>
        <begin position="92"/>
        <end position="104"/>
    </location>
</feature>
<evidence type="ECO:0000256" key="2">
    <source>
        <dbReference type="SAM" id="MobiDB-lite"/>
    </source>
</evidence>
<feature type="domain" description="Zn(2)-C6 fungal-type" evidence="3">
    <location>
        <begin position="11"/>
        <end position="41"/>
    </location>
</feature>
<dbReference type="GO" id="GO:0008270">
    <property type="term" value="F:zinc ion binding"/>
    <property type="evidence" value="ECO:0007669"/>
    <property type="project" value="InterPro"/>
</dbReference>
<dbReference type="OrthoDB" id="4685598at2759"/>
<dbReference type="PROSITE" id="PS00463">
    <property type="entry name" value="ZN2_CY6_FUNGAL_1"/>
    <property type="match status" value="1"/>
</dbReference>
<protein>
    <recommendedName>
        <fullName evidence="3">Zn(2)-C6 fungal-type domain-containing protein</fullName>
    </recommendedName>
</protein>
<organism evidence="4 5">
    <name type="scientific">Pseudallescheria apiosperma</name>
    <name type="common">Scedosporium apiospermum</name>
    <dbReference type="NCBI Taxonomy" id="563466"/>
    <lineage>
        <taxon>Eukaryota</taxon>
        <taxon>Fungi</taxon>
        <taxon>Dikarya</taxon>
        <taxon>Ascomycota</taxon>
        <taxon>Pezizomycotina</taxon>
        <taxon>Sordariomycetes</taxon>
        <taxon>Hypocreomycetidae</taxon>
        <taxon>Microascales</taxon>
        <taxon>Microascaceae</taxon>
        <taxon>Scedosporium</taxon>
    </lineage>
</organism>
<dbReference type="SUPFAM" id="SSF57701">
    <property type="entry name" value="Zn2/Cys6 DNA-binding domain"/>
    <property type="match status" value="1"/>
</dbReference>
<evidence type="ECO:0000313" key="5">
    <source>
        <dbReference type="Proteomes" id="UP000028545"/>
    </source>
</evidence>
<dbReference type="HOGENOM" id="CLU_004835_3_0_1"/>
<evidence type="ECO:0000313" key="4">
    <source>
        <dbReference type="EMBL" id="KEZ42008.1"/>
    </source>
</evidence>
<dbReference type="RefSeq" id="XP_016641807.1">
    <property type="nucleotide sequence ID" value="XM_016788516.1"/>
</dbReference>
<name>A0A084G3U6_PSEDA</name>
<dbReference type="InterPro" id="IPR053181">
    <property type="entry name" value="EcdB-like_regulator"/>
</dbReference>
<evidence type="ECO:0000259" key="3">
    <source>
        <dbReference type="PROSITE" id="PS50048"/>
    </source>
</evidence>
<dbReference type="InterPro" id="IPR036864">
    <property type="entry name" value="Zn2-C6_fun-type_DNA-bd_sf"/>
</dbReference>